<reference evidence="1" key="1">
    <citation type="submission" date="2020-05" db="EMBL/GenBank/DDBJ databases">
        <authorList>
            <person name="Chiriac C."/>
            <person name="Salcher M."/>
            <person name="Ghai R."/>
            <person name="Kavagutti S V."/>
        </authorList>
    </citation>
    <scope>NUCLEOTIDE SEQUENCE</scope>
</reference>
<organism evidence="1">
    <name type="scientific">uncultured Caudovirales phage</name>
    <dbReference type="NCBI Taxonomy" id="2100421"/>
    <lineage>
        <taxon>Viruses</taxon>
        <taxon>Duplodnaviria</taxon>
        <taxon>Heunggongvirae</taxon>
        <taxon>Uroviricota</taxon>
        <taxon>Caudoviricetes</taxon>
        <taxon>Peduoviridae</taxon>
        <taxon>Maltschvirus</taxon>
        <taxon>Maltschvirus maltsch</taxon>
    </lineage>
</organism>
<gene>
    <name evidence="1" type="ORF">UFOVP240_185</name>
</gene>
<dbReference type="EMBL" id="LR798293">
    <property type="protein sequence ID" value="CAB5221527.1"/>
    <property type="molecule type" value="Genomic_DNA"/>
</dbReference>
<name>A0A6J7WUV0_9CAUD</name>
<evidence type="ECO:0000313" key="1">
    <source>
        <dbReference type="EMBL" id="CAB5221527.1"/>
    </source>
</evidence>
<sequence length="307" mass="34283">MSTVNVYFSQGTRNEQFLIEDLIIESLKIYGQEFFYIPRTLVSKDEILGEDRLSEFKSSFPIEMYFENVDSLDGQGAFIQKFGMMMEQSATLVVARRRWDQLVGRYDQTILPNRPCEGDLIYFPLSKAMFEIKFVKHQDPFYQLGKLYVYKLQVELFQYASERIDTGIKEVDVFETLNTFSTNLTRNPNGEVTSITVTNQGANYTSVPIVSFTSSSGFGATATAVIDTNLRKVISINITNPGSGYQTPPIINITGGGGAGAFATCTVDINIDKTDSYGDNNKFKTQAADVLFSVTNPFGEVDTTNNP</sequence>
<proteinExistence type="predicted"/>
<dbReference type="Pfam" id="PF11649">
    <property type="entry name" value="T4_neck-protein"/>
    <property type="match status" value="1"/>
</dbReference>
<protein>
    <submittedName>
        <fullName evidence="1">Neck protein</fullName>
    </submittedName>
</protein>
<accession>A0A6J7WUV0</accession>
<dbReference type="InterPro" id="IPR021674">
    <property type="entry name" value="Phage_T4_Gp14_neck-protein"/>
</dbReference>